<protein>
    <submittedName>
        <fullName evidence="2">Uncharacterized protein</fullName>
    </submittedName>
</protein>
<name>A0A8S1MRG0_9CILI</name>
<keyword evidence="1" id="KW-1133">Transmembrane helix</keyword>
<evidence type="ECO:0000313" key="2">
    <source>
        <dbReference type="EMBL" id="CAD8083058.1"/>
    </source>
</evidence>
<dbReference type="EMBL" id="CAJJDN010000044">
    <property type="protein sequence ID" value="CAD8083058.1"/>
    <property type="molecule type" value="Genomic_DNA"/>
</dbReference>
<keyword evidence="3" id="KW-1185">Reference proteome</keyword>
<gene>
    <name evidence="2" type="ORF">PSON_ATCC_30995.1.T0440203</name>
</gene>
<comment type="caution">
    <text evidence="2">The sequence shown here is derived from an EMBL/GenBank/DDBJ whole genome shotgun (WGS) entry which is preliminary data.</text>
</comment>
<accession>A0A8S1MRG0</accession>
<dbReference type="AlphaFoldDB" id="A0A8S1MRG0"/>
<organism evidence="2 3">
    <name type="scientific">Paramecium sonneborni</name>
    <dbReference type="NCBI Taxonomy" id="65129"/>
    <lineage>
        <taxon>Eukaryota</taxon>
        <taxon>Sar</taxon>
        <taxon>Alveolata</taxon>
        <taxon>Ciliophora</taxon>
        <taxon>Intramacronucleata</taxon>
        <taxon>Oligohymenophorea</taxon>
        <taxon>Peniculida</taxon>
        <taxon>Parameciidae</taxon>
        <taxon>Paramecium</taxon>
    </lineage>
</organism>
<keyword evidence="1" id="KW-0472">Membrane</keyword>
<evidence type="ECO:0000256" key="1">
    <source>
        <dbReference type="SAM" id="Phobius"/>
    </source>
</evidence>
<feature type="transmembrane region" description="Helical" evidence="1">
    <location>
        <begin position="255"/>
        <end position="281"/>
    </location>
</feature>
<feature type="transmembrane region" description="Helical" evidence="1">
    <location>
        <begin position="430"/>
        <end position="454"/>
    </location>
</feature>
<feature type="transmembrane region" description="Helical" evidence="1">
    <location>
        <begin position="213"/>
        <end position="234"/>
    </location>
</feature>
<feature type="transmembrane region" description="Helical" evidence="1">
    <location>
        <begin position="75"/>
        <end position="98"/>
    </location>
</feature>
<keyword evidence="1" id="KW-0812">Transmembrane</keyword>
<feature type="transmembrane region" description="Helical" evidence="1">
    <location>
        <begin position="394"/>
        <end position="418"/>
    </location>
</feature>
<sequence length="490" mass="57794">MKTLNCANLSETLVQTLYNDSQNQLYGLVETKNNYYCNISNQLLRLFTFSDFEQTLLNPLYQAEIGTTEGSVNQVFLPACYAYSILRIFMVISVAFYVRQKMKEIFAQSEKKFTEEKQYELDCYKWTIAISLYVEIICALRDFLLFKGTILYSNIMNQGQINCYIDIYGGGNMTCSNSSPFNQTWRQFNYKRDLCNCLYTDPLSQTAYMQFSIIFWIVTESITQGLVGFTVLILSRLNKKESSGWNFIKPSFIRIICVTILMMALYCILIFVCNMQIYYRFYNLSVVSYYLLQKCIMFLVIFDKLYSKVWLELKLRLPTLHSSGIAWSKTMNMLKRRIQKPVEPSEQIKEKYQEKYRQQYEITLEKYFDDAIQPNLDRYEREYNAKMKTQWYDYLNYILLINLIGIIGYIFIALFGLFQPTNTDSSNQHYFLFWIGFILALVELIVFEVSNVVFQLHCFLIELYKQCEEECSALDTNTIQQESGLNTLSN</sequence>
<reference evidence="2" key="1">
    <citation type="submission" date="2021-01" db="EMBL/GenBank/DDBJ databases">
        <authorList>
            <consortium name="Genoscope - CEA"/>
            <person name="William W."/>
        </authorList>
    </citation>
    <scope>NUCLEOTIDE SEQUENCE</scope>
</reference>
<proteinExistence type="predicted"/>
<dbReference type="OrthoDB" id="299253at2759"/>
<evidence type="ECO:0000313" key="3">
    <source>
        <dbReference type="Proteomes" id="UP000692954"/>
    </source>
</evidence>
<dbReference type="Proteomes" id="UP000692954">
    <property type="component" value="Unassembled WGS sequence"/>
</dbReference>